<feature type="compositionally biased region" description="Polar residues" evidence="1">
    <location>
        <begin position="230"/>
        <end position="244"/>
    </location>
</feature>
<dbReference type="Proteomes" id="UP000070089">
    <property type="component" value="Unassembled WGS sequence"/>
</dbReference>
<gene>
    <name evidence="2" type="ORF">QR46_2715</name>
</gene>
<comment type="caution">
    <text evidence="2">The sequence shown here is derived from an EMBL/GenBank/DDBJ whole genome shotgun (WGS) entry which is preliminary data.</text>
</comment>
<evidence type="ECO:0000313" key="3">
    <source>
        <dbReference type="Proteomes" id="UP000070089"/>
    </source>
</evidence>
<dbReference type="OrthoDB" id="10258100at2759"/>
<feature type="compositionally biased region" description="Low complexity" evidence="1">
    <location>
        <begin position="14"/>
        <end position="25"/>
    </location>
</feature>
<feature type="compositionally biased region" description="Basic and acidic residues" evidence="1">
    <location>
        <begin position="1"/>
        <end position="10"/>
    </location>
</feature>
<sequence>MMADHLKLPEKYASSRSTTEEPSTPGRIQRREFALKQTKSLPDRQARQTPYRHRNDMLVPLSKGPDQATSPSTNTPKSNRPSSATSVLPPDVEASLTCLLAAARSFSTVMTNYDINDLTKIREVSASLKDIRDDDPSNITLYKRYLEATRDLSLSNLYQTSPDCQPDHRPSHKFSLLRASSKHHADNKAYAQLEALQYEIDQSIKKCRDDFKTLVQPTETETESRHFPTISFSPTNLSSTGASDTAKTERLGTLLLSERVPAIILGRQDFSLARKLIAIELDTVSLDYQLIIYTLKTQTKMGSVRLYEVVAPHRPLTDIDLLGLYGVSLFDLNVMRTPDMTELIELKGVGSAFAILLSEQHAVSLLSVLDKALVK</sequence>
<feature type="compositionally biased region" description="Polar residues" evidence="1">
    <location>
        <begin position="67"/>
        <end position="86"/>
    </location>
</feature>
<dbReference type="AlphaFoldDB" id="A0A132NTD7"/>
<feature type="region of interest" description="Disordered" evidence="1">
    <location>
        <begin position="225"/>
        <end position="244"/>
    </location>
</feature>
<protein>
    <submittedName>
        <fullName evidence="2">Uncharacterized protein</fullName>
    </submittedName>
</protein>
<accession>A0A132NTD7</accession>
<feature type="region of interest" description="Disordered" evidence="1">
    <location>
        <begin position="1"/>
        <end position="88"/>
    </location>
</feature>
<reference evidence="2 3" key="1">
    <citation type="journal article" date="2015" name="Mol. Biochem. Parasitol.">
        <title>Identification of polymorphic genes for use in assemblage B genotyping assays through comparative genomics of multiple assemblage B Giardia duodenalis isolates.</title>
        <authorList>
            <person name="Wielinga C."/>
            <person name="Thompson R.C."/>
            <person name="Monis P."/>
            <person name="Ryan U."/>
        </authorList>
    </citation>
    <scope>NUCLEOTIDE SEQUENCE [LARGE SCALE GENOMIC DNA]</scope>
    <source>
        <strain evidence="2 3">BAH15c1</strain>
    </source>
</reference>
<name>A0A132NTD7_GIAIN</name>
<dbReference type="EMBL" id="JXTI01000075">
    <property type="protein sequence ID" value="KWX13298.1"/>
    <property type="molecule type" value="Genomic_DNA"/>
</dbReference>
<evidence type="ECO:0000313" key="2">
    <source>
        <dbReference type="EMBL" id="KWX13298.1"/>
    </source>
</evidence>
<evidence type="ECO:0000256" key="1">
    <source>
        <dbReference type="SAM" id="MobiDB-lite"/>
    </source>
</evidence>
<organism evidence="2 3">
    <name type="scientific">Giardia duodenalis assemblage B</name>
    <dbReference type="NCBI Taxonomy" id="1394984"/>
    <lineage>
        <taxon>Eukaryota</taxon>
        <taxon>Metamonada</taxon>
        <taxon>Diplomonadida</taxon>
        <taxon>Hexamitidae</taxon>
        <taxon>Giardiinae</taxon>
        <taxon>Giardia</taxon>
    </lineage>
</organism>
<dbReference type="VEuPathDB" id="GiardiaDB:QR46_2715"/>
<proteinExistence type="predicted"/>